<dbReference type="InterPro" id="IPR036291">
    <property type="entry name" value="NAD(P)-bd_dom_sf"/>
</dbReference>
<dbReference type="EMBL" id="JAOYFC010000002">
    <property type="protein sequence ID" value="MCV6824984.1"/>
    <property type="molecule type" value="Genomic_DNA"/>
</dbReference>
<gene>
    <name evidence="2" type="ORF">OH136_10495</name>
</gene>
<accession>A0AAE3LRZ2</accession>
<evidence type="ECO:0000313" key="2">
    <source>
        <dbReference type="EMBL" id="MCV6824984.1"/>
    </source>
</evidence>
<evidence type="ECO:0000313" key="3">
    <source>
        <dbReference type="Proteomes" id="UP001208041"/>
    </source>
</evidence>
<keyword evidence="3" id="KW-1185">Reference proteome</keyword>
<dbReference type="PANTHER" id="PTHR48075:SF1">
    <property type="entry name" value="LAMBDA-CRYSTALLIN HOMOLOG"/>
    <property type="match status" value="1"/>
</dbReference>
<name>A0AAE3LRZ2_9RHOB</name>
<dbReference type="AlphaFoldDB" id="A0AAE3LRZ2"/>
<dbReference type="Proteomes" id="UP001208041">
    <property type="component" value="Unassembled WGS sequence"/>
</dbReference>
<feature type="domain" description="3-hydroxyacyl-CoA dehydrogenase NAD binding" evidence="1">
    <location>
        <begin position="5"/>
        <end position="167"/>
    </location>
</feature>
<dbReference type="Pfam" id="PF02737">
    <property type="entry name" value="3HCDH_N"/>
    <property type="match status" value="1"/>
</dbReference>
<reference evidence="2" key="1">
    <citation type="submission" date="2022-10" db="EMBL/GenBank/DDBJ databases">
        <authorList>
            <person name="Yue Y."/>
        </authorList>
    </citation>
    <scope>NUCLEOTIDE SEQUENCE</scope>
    <source>
        <strain evidence="2">Z654</strain>
    </source>
</reference>
<dbReference type="SUPFAM" id="SSF51735">
    <property type="entry name" value="NAD(P)-binding Rossmann-fold domains"/>
    <property type="match status" value="1"/>
</dbReference>
<dbReference type="GO" id="GO:0050104">
    <property type="term" value="F:L-gulonate 3-dehydrogenase activity"/>
    <property type="evidence" value="ECO:0007669"/>
    <property type="project" value="TreeGrafter"/>
</dbReference>
<dbReference type="RefSeq" id="WP_263953834.1">
    <property type="nucleotide sequence ID" value="NZ_JAOYFC010000002.1"/>
</dbReference>
<dbReference type="InterPro" id="IPR006176">
    <property type="entry name" value="3-OHacyl-CoA_DH_NAD-bd"/>
</dbReference>
<evidence type="ECO:0000259" key="1">
    <source>
        <dbReference type="Pfam" id="PF02737"/>
    </source>
</evidence>
<dbReference type="Gene3D" id="3.40.50.720">
    <property type="entry name" value="NAD(P)-binding Rossmann-like Domain"/>
    <property type="match status" value="1"/>
</dbReference>
<dbReference type="GO" id="GO:0070403">
    <property type="term" value="F:NAD+ binding"/>
    <property type="evidence" value="ECO:0007669"/>
    <property type="project" value="InterPro"/>
</dbReference>
<proteinExistence type="predicted"/>
<protein>
    <submittedName>
        <fullName evidence="2">3-hydroxyacyl-CoA dehydrogenase NAD-binding domain-containing protein</fullName>
    </submittedName>
</protein>
<comment type="caution">
    <text evidence="2">The sequence shown here is derived from an EMBL/GenBank/DDBJ whole genome shotgun (WGS) entry which is preliminary data.</text>
</comment>
<sequence>MEKRAAIIGCGKVGRNWALLFLRAGWSVRVFDPDTGATDQLQKLVAQLADSEPGYENGLSRLSVHQTLSDTIEGALWIQESAPDRLDLKRKIYQKVQVTCPTEAVIASSTETLGAHEIQACAVRPKFVLVVRPMSYGFSNPKVAVLGGVKTNPKFLAQAATFLQELGLETEISSGR</sequence>
<dbReference type="PANTHER" id="PTHR48075">
    <property type="entry name" value="3-HYDROXYACYL-COA DEHYDROGENASE FAMILY PROTEIN"/>
    <property type="match status" value="1"/>
</dbReference>
<dbReference type="GO" id="GO:0006631">
    <property type="term" value="P:fatty acid metabolic process"/>
    <property type="evidence" value="ECO:0007669"/>
    <property type="project" value="InterPro"/>
</dbReference>
<organism evidence="2 3">
    <name type="scientific">Halocynthiibacter halioticoli</name>
    <dbReference type="NCBI Taxonomy" id="2986804"/>
    <lineage>
        <taxon>Bacteria</taxon>
        <taxon>Pseudomonadati</taxon>
        <taxon>Pseudomonadota</taxon>
        <taxon>Alphaproteobacteria</taxon>
        <taxon>Rhodobacterales</taxon>
        <taxon>Paracoccaceae</taxon>
        <taxon>Halocynthiibacter</taxon>
    </lineage>
</organism>